<feature type="chain" id="PRO_5001462182" evidence="1">
    <location>
        <begin position="20"/>
        <end position="368"/>
    </location>
</feature>
<reference evidence="3" key="1">
    <citation type="submission" date="2014-02" db="EMBL/GenBank/DDBJ databases">
        <title>Expanding our view of genomic diversity in Candidatus Accumulibacter clades.</title>
        <authorList>
            <person name="Skennerton C.T."/>
            <person name="Barr J.J."/>
            <person name="Slater F.R."/>
            <person name="Bond P.L."/>
            <person name="Tyson G.W."/>
        </authorList>
    </citation>
    <scope>NUCLEOTIDE SEQUENCE [LARGE SCALE GENOMIC DNA]</scope>
</reference>
<comment type="caution">
    <text evidence="3">The sequence shown here is derived from an EMBL/GenBank/DDBJ whole genome shotgun (WGS) entry which is preliminary data.</text>
</comment>
<gene>
    <name evidence="3" type="ORF">AW08_01952</name>
</gene>
<keyword evidence="4" id="KW-1185">Reference proteome</keyword>
<proteinExistence type="predicted"/>
<sequence length="368" mass="40415">MRRRSFLATPLLLPSLSSAAAVAAAVVYPAVEAGAELVFPRDHGAHPAFRTEWWYVTGALDAPQPDVGFQFTFFRSRPGIAEGLRSPIAARQIVFAHAALTVPGEGLQHAERAARANLGARFASHDLDVRIGAWRMFRQETSGRQSLQLRMQSPQFSWDLSLSPSQPLLLQGDAGHSRKGLAPGLASHYVSWPQLRVAGTLLRQGRRQAVDGRAWFDHEWSTALLGDGAVGWDWLGINLADGGALMAFRMRDAGGTTLYAHAAWRDAGGRLRQFASYEVQFTPLRHWQSPRNGARYPVQIEVRFGEHHIRTRPVIDDQELSTTVPTPVSYWEGLVHVDGSLTGRGYLEMTGYAGRLRVGGEPGARAPA</sequence>
<feature type="signal peptide" evidence="1">
    <location>
        <begin position="1"/>
        <end position="19"/>
    </location>
</feature>
<keyword evidence="3" id="KW-0378">Hydrolase</keyword>
<dbReference type="PANTHER" id="PTHR38591:SF1">
    <property type="entry name" value="BLL1000 PROTEIN"/>
    <property type="match status" value="1"/>
</dbReference>
<dbReference type="AlphaFoldDB" id="A0A011MXU8"/>
<feature type="domain" description="AttH" evidence="2">
    <location>
        <begin position="51"/>
        <end position="222"/>
    </location>
</feature>
<dbReference type="Gene3D" id="2.40.370.10">
    <property type="entry name" value="AttH-like domain"/>
    <property type="match status" value="2"/>
</dbReference>
<organism evidence="3 4">
    <name type="scientific">Candidatus Accumulibacter adjunctus</name>
    <dbReference type="NCBI Taxonomy" id="1454001"/>
    <lineage>
        <taxon>Bacteria</taxon>
        <taxon>Pseudomonadati</taxon>
        <taxon>Pseudomonadota</taxon>
        <taxon>Betaproteobacteria</taxon>
        <taxon>Candidatus Accumulibacter</taxon>
    </lineage>
</organism>
<dbReference type="Pfam" id="PF17186">
    <property type="entry name" value="Lipocalin_9"/>
    <property type="match status" value="1"/>
</dbReference>
<evidence type="ECO:0000313" key="3">
    <source>
        <dbReference type="EMBL" id="EXI67396.1"/>
    </source>
</evidence>
<dbReference type="SUPFAM" id="SSF159245">
    <property type="entry name" value="AttH-like"/>
    <property type="match status" value="1"/>
</dbReference>
<evidence type="ECO:0000313" key="4">
    <source>
        <dbReference type="Proteomes" id="UP000020218"/>
    </source>
</evidence>
<accession>A0A011MXU8</accession>
<name>A0A011MXU8_9PROT</name>
<dbReference type="InterPro" id="IPR010791">
    <property type="entry name" value="AttH_dom"/>
</dbReference>
<dbReference type="STRING" id="1454001.AW08_01952"/>
<dbReference type="GO" id="GO:0016787">
    <property type="term" value="F:hydrolase activity"/>
    <property type="evidence" value="ECO:0007669"/>
    <property type="project" value="UniProtKB-KW"/>
</dbReference>
<evidence type="ECO:0000256" key="1">
    <source>
        <dbReference type="SAM" id="SignalP"/>
    </source>
</evidence>
<dbReference type="InterPro" id="IPR023374">
    <property type="entry name" value="AttH-like_dom_sf"/>
</dbReference>
<dbReference type="EMBL" id="JFAX01000010">
    <property type="protein sequence ID" value="EXI67396.1"/>
    <property type="molecule type" value="Genomic_DNA"/>
</dbReference>
<keyword evidence="1" id="KW-0732">Signal</keyword>
<dbReference type="Proteomes" id="UP000020218">
    <property type="component" value="Unassembled WGS sequence"/>
</dbReference>
<dbReference type="PANTHER" id="PTHR38591">
    <property type="entry name" value="HYDROLASE"/>
    <property type="match status" value="1"/>
</dbReference>
<protein>
    <submittedName>
        <fullName evidence="3">Secreted hydrolase</fullName>
    </submittedName>
</protein>
<dbReference type="PATRIC" id="fig|1454001.3.peg.1991"/>
<evidence type="ECO:0000259" key="2">
    <source>
        <dbReference type="Pfam" id="PF07143"/>
    </source>
</evidence>
<dbReference type="Pfam" id="PF07143">
    <property type="entry name" value="CrtC"/>
    <property type="match status" value="1"/>
</dbReference>